<evidence type="ECO:0000313" key="3">
    <source>
        <dbReference type="EMBL" id="VFK48168.1"/>
    </source>
</evidence>
<dbReference type="InterPro" id="IPR010985">
    <property type="entry name" value="Ribbon_hlx_hlx"/>
</dbReference>
<dbReference type="GO" id="GO:0006355">
    <property type="term" value="P:regulation of DNA-templated transcription"/>
    <property type="evidence" value="ECO:0007669"/>
    <property type="project" value="InterPro"/>
</dbReference>
<reference evidence="3" key="1">
    <citation type="submission" date="2019-02" db="EMBL/GenBank/DDBJ databases">
        <authorList>
            <person name="Gruber-Vodicka R. H."/>
            <person name="Seah K. B. B."/>
        </authorList>
    </citation>
    <scope>NUCLEOTIDE SEQUENCE</scope>
    <source>
        <strain evidence="3">BECK_S1320</strain>
        <strain evidence="2">BECK_S1321</strain>
    </source>
</reference>
<dbReference type="Pfam" id="PF22513">
    <property type="entry name" value="FitA-like_RHH"/>
    <property type="match status" value="1"/>
</dbReference>
<feature type="domain" description="Antitoxin FitA-like ribbon-helix-helix" evidence="1">
    <location>
        <begin position="3"/>
        <end position="38"/>
    </location>
</feature>
<gene>
    <name evidence="3" type="ORF">BECKSD772E_GA0070983_11159</name>
    <name evidence="2" type="ORF">BECKSD772F_GA0070984_11188</name>
</gene>
<sequence>MTQMLVRNLDLNVKEAIKARAVLHGRSMEQEAREILQSSTLVEKKPQEMGLGSWIATRFADIGLEEGIPEIRGQTIAPVDFSE</sequence>
<name>A0A450Z390_9GAMM</name>
<dbReference type="AlphaFoldDB" id="A0A450Z390"/>
<accession>A0A450Z390</accession>
<proteinExistence type="predicted"/>
<dbReference type="EMBL" id="CAADFU010000115">
    <property type="protein sequence ID" value="VFK48168.1"/>
    <property type="molecule type" value="Genomic_DNA"/>
</dbReference>
<dbReference type="InterPro" id="IPR013321">
    <property type="entry name" value="Arc_rbn_hlx_hlx"/>
</dbReference>
<evidence type="ECO:0000313" key="2">
    <source>
        <dbReference type="EMBL" id="VFK42252.1"/>
    </source>
</evidence>
<dbReference type="SUPFAM" id="SSF47598">
    <property type="entry name" value="Ribbon-helix-helix"/>
    <property type="match status" value="1"/>
</dbReference>
<protein>
    <recommendedName>
        <fullName evidence="1">Antitoxin FitA-like ribbon-helix-helix domain-containing protein</fullName>
    </recommendedName>
</protein>
<dbReference type="EMBL" id="CAADFR010000118">
    <property type="protein sequence ID" value="VFK42252.1"/>
    <property type="molecule type" value="Genomic_DNA"/>
</dbReference>
<organism evidence="3">
    <name type="scientific">Candidatus Kentrum sp. SD</name>
    <dbReference type="NCBI Taxonomy" id="2126332"/>
    <lineage>
        <taxon>Bacteria</taxon>
        <taxon>Pseudomonadati</taxon>
        <taxon>Pseudomonadota</taxon>
        <taxon>Gammaproteobacteria</taxon>
        <taxon>Candidatus Kentrum</taxon>
    </lineage>
</organism>
<dbReference type="InterPro" id="IPR053853">
    <property type="entry name" value="FitA-like_RHH"/>
</dbReference>
<evidence type="ECO:0000259" key="1">
    <source>
        <dbReference type="Pfam" id="PF22513"/>
    </source>
</evidence>
<dbReference type="Gene3D" id="1.10.1220.10">
    <property type="entry name" value="Met repressor-like"/>
    <property type="match status" value="1"/>
</dbReference>